<dbReference type="Proteomes" id="UP000561326">
    <property type="component" value="Unassembled WGS sequence"/>
</dbReference>
<dbReference type="GO" id="GO:0004519">
    <property type="term" value="F:endonuclease activity"/>
    <property type="evidence" value="ECO:0007669"/>
    <property type="project" value="InterPro"/>
</dbReference>
<gene>
    <name evidence="2" type="ORF">HF838_07415</name>
</gene>
<dbReference type="InterPro" id="IPR048301">
    <property type="entry name" value="NucS_C"/>
</dbReference>
<dbReference type="InterPro" id="IPR011856">
    <property type="entry name" value="tRNA_endonuc-like_dom_sf"/>
</dbReference>
<evidence type="ECO:0000259" key="1">
    <source>
        <dbReference type="Pfam" id="PF01939"/>
    </source>
</evidence>
<evidence type="ECO:0000313" key="2">
    <source>
        <dbReference type="EMBL" id="NME98087.1"/>
    </source>
</evidence>
<reference evidence="2 3" key="1">
    <citation type="submission" date="2020-04" db="EMBL/GenBank/DDBJ databases">
        <authorList>
            <person name="Hitch T.C.A."/>
            <person name="Wylensek D."/>
            <person name="Clavel T."/>
        </authorList>
    </citation>
    <scope>NUCLEOTIDE SEQUENCE [LARGE SCALE GENOMIC DNA]</scope>
    <source>
        <strain evidence="2 3">WB01_D5_05</strain>
    </source>
</reference>
<sequence>MPIETGIWRIDNGVSRVNAVRMDNEAKLEEVLLQDIDILGLDLMVIGRQVTTAFGKRIDLLAINEEGNLYVIEVKRDRTPREVVAQLLDYGSWVKKLTYQEIVNIYEAHKTIIGFNKKFEEEFYDRFGQNPPESLNESHQLIIVASQLDSSSERIVSYLSEDYNVPINAVFFSYFKDGTAEYLTRTWLMNPNEVAINTPSRSKEEKWNGQDFYVAIGEDNGHRNWDECAKYGYVSGGQGKWYSKTLHQLFPGARIFAYLPNKGYVGVGIVEETAVMIKDFTIEIDGKQQPLLSVLKAPRAGENSDNPELSEYAVKVKWIKTLSREEAIREKGMFANQNTACKLKNKFTLEILTKAFALED</sequence>
<dbReference type="RefSeq" id="WP_168974921.1">
    <property type="nucleotide sequence ID" value="NZ_JABAGO010000009.1"/>
</dbReference>
<name>A0A848CW09_ANEAE</name>
<accession>A0A848CW09</accession>
<evidence type="ECO:0000313" key="3">
    <source>
        <dbReference type="Proteomes" id="UP000561326"/>
    </source>
</evidence>
<dbReference type="GO" id="GO:0003676">
    <property type="term" value="F:nucleic acid binding"/>
    <property type="evidence" value="ECO:0007669"/>
    <property type="project" value="InterPro"/>
</dbReference>
<organism evidence="2 3">
    <name type="scientific">Aneurinibacillus aneurinilyticus</name>
    <name type="common">Bacillus aneurinolyticus</name>
    <dbReference type="NCBI Taxonomy" id="1391"/>
    <lineage>
        <taxon>Bacteria</taxon>
        <taxon>Bacillati</taxon>
        <taxon>Bacillota</taxon>
        <taxon>Bacilli</taxon>
        <taxon>Bacillales</taxon>
        <taxon>Paenibacillaceae</taxon>
        <taxon>Aneurinibacillus group</taxon>
        <taxon>Aneurinibacillus</taxon>
    </lineage>
</organism>
<comment type="caution">
    <text evidence="2">The sequence shown here is derived from an EMBL/GenBank/DDBJ whole genome shotgun (WGS) entry which is preliminary data.</text>
</comment>
<feature type="domain" description="Endonuclease NucS C-terminal" evidence="1">
    <location>
        <begin position="25"/>
        <end position="97"/>
    </location>
</feature>
<dbReference type="AlphaFoldDB" id="A0A848CW09"/>
<dbReference type="Gene3D" id="3.40.1350.10">
    <property type="match status" value="1"/>
</dbReference>
<proteinExistence type="predicted"/>
<protein>
    <submittedName>
        <fullName evidence="2">DUF91 domain-containing protein</fullName>
    </submittedName>
</protein>
<dbReference type="Pfam" id="PF01939">
    <property type="entry name" value="NucS_C"/>
    <property type="match status" value="1"/>
</dbReference>
<dbReference type="EMBL" id="JABAGO010000009">
    <property type="protein sequence ID" value="NME98087.1"/>
    <property type="molecule type" value="Genomic_DNA"/>
</dbReference>